<feature type="region of interest" description="Disordered" evidence="6">
    <location>
        <begin position="1"/>
        <end position="53"/>
    </location>
</feature>
<dbReference type="GO" id="GO:0019693">
    <property type="term" value="P:ribose phosphate metabolic process"/>
    <property type="evidence" value="ECO:0007669"/>
    <property type="project" value="TreeGrafter"/>
</dbReference>
<evidence type="ECO:0000256" key="3">
    <source>
        <dbReference type="ARBA" id="ARBA00022801"/>
    </source>
</evidence>
<evidence type="ECO:0000256" key="2">
    <source>
        <dbReference type="ARBA" id="ARBA00011738"/>
    </source>
</evidence>
<feature type="binding site" evidence="4">
    <location>
        <position position="140"/>
    </location>
    <ligand>
        <name>Mg(2+)</name>
        <dbReference type="ChEBI" id="CHEBI:18420"/>
        <label>1</label>
    </ligand>
</feature>
<feature type="binding site" evidence="4">
    <location>
        <position position="159"/>
    </location>
    <ligand>
        <name>Mg(2+)</name>
        <dbReference type="ChEBI" id="CHEBI:18420"/>
        <label>1</label>
    </ligand>
</feature>
<dbReference type="NCBIfam" id="TIGR00052">
    <property type="entry name" value="nudix-type nucleoside diphosphatase, YffH/AdpP family"/>
    <property type="match status" value="1"/>
</dbReference>
<dbReference type="GO" id="GO:0046872">
    <property type="term" value="F:metal ion binding"/>
    <property type="evidence" value="ECO:0007669"/>
    <property type="project" value="UniProtKB-KW"/>
</dbReference>
<accession>A0A6G4XLA9</accession>
<keyword evidence="3" id="KW-0378">Hydrolase</keyword>
<dbReference type="GO" id="GO:0016818">
    <property type="term" value="F:hydrolase activity, acting on acid anhydrides, in phosphorus-containing anhydrides"/>
    <property type="evidence" value="ECO:0007669"/>
    <property type="project" value="InterPro"/>
</dbReference>
<evidence type="ECO:0000256" key="1">
    <source>
        <dbReference type="ARBA" id="ARBA00001946"/>
    </source>
</evidence>
<dbReference type="SUPFAM" id="SSF55811">
    <property type="entry name" value="Nudix"/>
    <property type="match status" value="1"/>
</dbReference>
<keyword evidence="4" id="KW-0479">Metal-binding</keyword>
<organism evidence="8 9">
    <name type="scientific">Streptomyces mesophilus</name>
    <dbReference type="NCBI Taxonomy" id="1775132"/>
    <lineage>
        <taxon>Bacteria</taxon>
        <taxon>Bacillati</taxon>
        <taxon>Actinomycetota</taxon>
        <taxon>Actinomycetes</taxon>
        <taxon>Kitasatosporales</taxon>
        <taxon>Streptomycetaceae</taxon>
        <taxon>Streptomyces</taxon>
    </lineage>
</organism>
<feature type="binding site" evidence="4">
    <location>
        <position position="208"/>
    </location>
    <ligand>
        <name>Mg(2+)</name>
        <dbReference type="ChEBI" id="CHEBI:18420"/>
        <label>1</label>
    </ligand>
</feature>
<dbReference type="Pfam" id="PF00293">
    <property type="entry name" value="NUDIX"/>
    <property type="match status" value="1"/>
</dbReference>
<dbReference type="InterPro" id="IPR000086">
    <property type="entry name" value="NUDIX_hydrolase_dom"/>
</dbReference>
<evidence type="ECO:0000259" key="7">
    <source>
        <dbReference type="PROSITE" id="PS51462"/>
    </source>
</evidence>
<evidence type="ECO:0000256" key="5">
    <source>
        <dbReference type="PIRSR" id="PIRSR604385-3"/>
    </source>
</evidence>
<sequence>MDSAHTTAPPPVSGTPGTDTPEGTPGLDTPQGTPGLDTPDHRGRTGLDRAGRALDRNPDVVVREVELTSQGWHVLRRTTFDYRRRDGRWETQARETYDRGNGAVVLPYDTARGRVLLTRQFRYPAYVNDHPDGMLVEAAAGLLDADDPPTAIRRESAEELGVELGPLTPVFDAYMSPGSVTERLHFFAAPYTPADRTGSGGGLEEDGEDIEVLELPFTTALAMIRDGRIADGKTIMLLQWAALDGPFAPRPNALLP</sequence>
<dbReference type="RefSeq" id="WP_165332879.1">
    <property type="nucleotide sequence ID" value="NZ_JAAKZW010000064.1"/>
</dbReference>
<reference evidence="8 9" key="1">
    <citation type="submission" date="2020-02" db="EMBL/GenBank/DDBJ databases">
        <title>Whole-genome analyses of novel actinobacteria.</title>
        <authorList>
            <person name="Sahin N."/>
            <person name="Tokatli A."/>
        </authorList>
    </citation>
    <scope>NUCLEOTIDE SEQUENCE [LARGE SCALE GENOMIC DNA]</scope>
    <source>
        <strain evidence="8 9">YC504</strain>
    </source>
</reference>
<proteinExistence type="predicted"/>
<dbReference type="InterPro" id="IPR015797">
    <property type="entry name" value="NUDIX_hydrolase-like_dom_sf"/>
</dbReference>
<dbReference type="PROSITE" id="PS51462">
    <property type="entry name" value="NUDIX"/>
    <property type="match status" value="1"/>
</dbReference>
<evidence type="ECO:0000256" key="6">
    <source>
        <dbReference type="SAM" id="MobiDB-lite"/>
    </source>
</evidence>
<dbReference type="GO" id="GO:0006753">
    <property type="term" value="P:nucleoside phosphate metabolic process"/>
    <property type="evidence" value="ECO:0007669"/>
    <property type="project" value="TreeGrafter"/>
</dbReference>
<feature type="domain" description="Nudix hydrolase" evidence="7">
    <location>
        <begin position="98"/>
        <end position="237"/>
    </location>
</feature>
<feature type="short sequence motif" description="Nudix box" evidence="5">
    <location>
        <begin position="141"/>
        <end position="162"/>
    </location>
</feature>
<dbReference type="CDD" id="cd24157">
    <property type="entry name" value="NUDIX_GDPMK"/>
    <property type="match status" value="1"/>
</dbReference>
<keyword evidence="4" id="KW-0460">Magnesium</keyword>
<evidence type="ECO:0000256" key="4">
    <source>
        <dbReference type="PIRSR" id="PIRSR604385-2"/>
    </source>
</evidence>
<comment type="caution">
    <text evidence="8">The sequence shown here is derived from an EMBL/GenBank/DDBJ whole genome shotgun (WGS) entry which is preliminary data.</text>
</comment>
<comment type="cofactor">
    <cofactor evidence="1 4">
        <name>Mg(2+)</name>
        <dbReference type="ChEBI" id="CHEBI:18420"/>
    </cofactor>
</comment>
<comment type="subunit">
    <text evidence="2">Homodimer.</text>
</comment>
<dbReference type="GO" id="GO:0005829">
    <property type="term" value="C:cytosol"/>
    <property type="evidence" value="ECO:0007669"/>
    <property type="project" value="TreeGrafter"/>
</dbReference>
<dbReference type="Gene3D" id="3.90.79.10">
    <property type="entry name" value="Nucleoside Triphosphate Pyrophosphohydrolase"/>
    <property type="match status" value="1"/>
</dbReference>
<feature type="binding site" evidence="4">
    <location>
        <position position="155"/>
    </location>
    <ligand>
        <name>Mg(2+)</name>
        <dbReference type="ChEBI" id="CHEBI:18420"/>
        <label>1</label>
    </ligand>
</feature>
<dbReference type="InterPro" id="IPR004385">
    <property type="entry name" value="NDP_pyrophosphatase"/>
</dbReference>
<dbReference type="EMBL" id="JAAKZW010000064">
    <property type="protein sequence ID" value="NGO77411.1"/>
    <property type="molecule type" value="Genomic_DNA"/>
</dbReference>
<feature type="compositionally biased region" description="Low complexity" evidence="6">
    <location>
        <begin position="14"/>
        <end position="30"/>
    </location>
</feature>
<dbReference type="Proteomes" id="UP000481109">
    <property type="component" value="Unassembled WGS sequence"/>
</dbReference>
<dbReference type="PANTHER" id="PTHR11839">
    <property type="entry name" value="UDP/ADP-SUGAR PYROPHOSPHATASE"/>
    <property type="match status" value="1"/>
</dbReference>
<gene>
    <name evidence="8" type="ORF">G6045_17340</name>
</gene>
<name>A0A6G4XLA9_9ACTN</name>
<dbReference type="PANTHER" id="PTHR11839:SF18">
    <property type="entry name" value="NUDIX HYDROLASE DOMAIN-CONTAINING PROTEIN"/>
    <property type="match status" value="1"/>
</dbReference>
<evidence type="ECO:0000313" key="8">
    <source>
        <dbReference type="EMBL" id="NGO77411.1"/>
    </source>
</evidence>
<evidence type="ECO:0000313" key="9">
    <source>
        <dbReference type="Proteomes" id="UP000481109"/>
    </source>
</evidence>
<keyword evidence="9" id="KW-1185">Reference proteome</keyword>
<protein>
    <submittedName>
        <fullName evidence="8">NUDIX domain-containing protein</fullName>
    </submittedName>
</protein>
<feature type="compositionally biased region" description="Basic and acidic residues" evidence="6">
    <location>
        <begin position="38"/>
        <end position="53"/>
    </location>
</feature>
<dbReference type="AlphaFoldDB" id="A0A6G4XLA9"/>